<feature type="transmembrane region" description="Helical" evidence="1">
    <location>
        <begin position="442"/>
        <end position="467"/>
    </location>
</feature>
<dbReference type="STRING" id="1850246.LPB138_15085"/>
<reference evidence="2 3" key="1">
    <citation type="submission" date="2016-10" db="EMBL/GenBank/DDBJ databases">
        <title>Lutibacter sp. LPB0138, isolated from marine gastropod.</title>
        <authorList>
            <person name="Kim E."/>
            <person name="Yi H."/>
        </authorList>
    </citation>
    <scope>NUCLEOTIDE SEQUENCE [LARGE SCALE GENOMIC DNA]</scope>
    <source>
        <strain evidence="2 3">LPB0138</strain>
    </source>
</reference>
<dbReference type="KEGG" id="lul:LPB138_15085"/>
<name>A0A1D8PBH4_9FLAO</name>
<organism evidence="2 3">
    <name type="scientific">Urechidicola croceus</name>
    <dbReference type="NCBI Taxonomy" id="1850246"/>
    <lineage>
        <taxon>Bacteria</taxon>
        <taxon>Pseudomonadati</taxon>
        <taxon>Bacteroidota</taxon>
        <taxon>Flavobacteriia</taxon>
        <taxon>Flavobacteriales</taxon>
        <taxon>Flavobacteriaceae</taxon>
        <taxon>Urechidicola</taxon>
    </lineage>
</organism>
<evidence type="ECO:0000313" key="3">
    <source>
        <dbReference type="Proteomes" id="UP000176050"/>
    </source>
</evidence>
<feature type="transmembrane region" description="Helical" evidence="1">
    <location>
        <begin position="341"/>
        <end position="362"/>
    </location>
</feature>
<evidence type="ECO:0008006" key="4">
    <source>
        <dbReference type="Google" id="ProtNLM"/>
    </source>
</evidence>
<protein>
    <recommendedName>
        <fullName evidence="4">Membrane protein YfhO</fullName>
    </recommendedName>
</protein>
<keyword evidence="1" id="KW-0472">Membrane</keyword>
<feature type="transmembrane region" description="Helical" evidence="1">
    <location>
        <begin position="787"/>
        <end position="805"/>
    </location>
</feature>
<dbReference type="Proteomes" id="UP000176050">
    <property type="component" value="Chromosome"/>
</dbReference>
<feature type="transmembrane region" description="Helical" evidence="1">
    <location>
        <begin position="369"/>
        <end position="390"/>
    </location>
</feature>
<feature type="transmembrane region" description="Helical" evidence="1">
    <location>
        <begin position="120"/>
        <end position="141"/>
    </location>
</feature>
<evidence type="ECO:0000256" key="1">
    <source>
        <dbReference type="SAM" id="Phobius"/>
    </source>
</evidence>
<dbReference type="PANTHER" id="PTHR38454:SF1">
    <property type="entry name" value="INTEGRAL MEMBRANE PROTEIN"/>
    <property type="match status" value="1"/>
</dbReference>
<dbReference type="AlphaFoldDB" id="A0A1D8PBH4"/>
<dbReference type="PANTHER" id="PTHR38454">
    <property type="entry name" value="INTEGRAL MEMBRANE PROTEIN-RELATED"/>
    <property type="match status" value="1"/>
</dbReference>
<feature type="transmembrane region" description="Helical" evidence="1">
    <location>
        <begin position="189"/>
        <end position="209"/>
    </location>
</feature>
<proteinExistence type="predicted"/>
<keyword evidence="1" id="KW-0812">Transmembrane</keyword>
<feature type="transmembrane region" description="Helical" evidence="1">
    <location>
        <begin position="6"/>
        <end position="24"/>
    </location>
</feature>
<feature type="transmembrane region" description="Helical" evidence="1">
    <location>
        <begin position="221"/>
        <end position="241"/>
    </location>
</feature>
<keyword evidence="1" id="KW-1133">Transmembrane helix</keyword>
<gene>
    <name evidence="2" type="ORF">LPB138_15085</name>
</gene>
<accession>A0A1D8PBH4</accession>
<keyword evidence="3" id="KW-1185">Reference proteome</keyword>
<feature type="transmembrane region" description="Helical" evidence="1">
    <location>
        <begin position="410"/>
        <end position="430"/>
    </location>
</feature>
<dbReference type="EMBL" id="CP017478">
    <property type="protein sequence ID" value="AOW21930.1"/>
    <property type="molecule type" value="Genomic_DNA"/>
</dbReference>
<dbReference type="Pfam" id="PF09586">
    <property type="entry name" value="YfhO"/>
    <property type="match status" value="1"/>
</dbReference>
<feature type="transmembrane region" description="Helical" evidence="1">
    <location>
        <begin position="528"/>
        <end position="545"/>
    </location>
</feature>
<sequence length="813" mass="91943">MDLKKIVPYLIALAIFIFASLAYFSPVLKGKKIQQSDITQFIGSSKEINDFRKENDAEPYWTNTSFGGMPSYAVSTYYPNDYIKKIDRVIRFLPRPADYLFLYFIGFFVLLMVLKVNWKLAILGSLGFGFSTYLIIILGVGHNAKAHAIAYIPLVLSGILMVFQKRYLLGFVITAVAMSLELNASHIQMTYYLMFAVLIYGVVQLIESIKNNELPHFVKSLVVLVGAVVIGIGTNATSLMATQEYAKFSTRSKSELTITPDGKTKEITTGLERDYITQYSYGWSETFNLFIPRFMGGTSHEEVENSELQEFLQNQVNRGLDPSDANYIYRVSSMYWGDQPIVAAPAYIGAIFIFLFVLALFLVKGKLKYWLVAATIFSILMSWGKNLSFLTDFFIDYVPLYNKFRAVSSIQIIAEVCIPLLGILGLNSLISKDISKEVKLNALKWSTIIVGGLALLFTVGGTGLFTFETLRDVGFNDQLESQNINGYLDALVADRQTLFFNDSLRTLLLILGISALIWLFLKEKINQTIVLIGCGVLILFDLVNVDKRYVNDDYFTSARKVDRPYKASDIDKEILKDKSHYRVLNLTVNPMNDGSTSYFHNSIGGYHAAKPRRYQELFDFHIAKGNPEVLNMLNAKYIIGQSESGGVGVEKNDNANGNSWFVNQLNFVTDANQEIIALDSLNTKNTAILRQEYATNLKNTYEIDTTANIKLKTYKSNELIYESNSSSTQFAVFSEIYYKNGWNAYIDGELTNIYPVNYVLRGLEIPKGKHTIEFKFEPTVIQKGNTYTLISYALLLLIPIGWFFIEKRKKLDS</sequence>
<feature type="transmembrane region" description="Helical" evidence="1">
    <location>
        <begin position="97"/>
        <end position="114"/>
    </location>
</feature>
<dbReference type="InterPro" id="IPR018580">
    <property type="entry name" value="Uncharacterised_YfhO"/>
</dbReference>
<evidence type="ECO:0000313" key="2">
    <source>
        <dbReference type="EMBL" id="AOW21930.1"/>
    </source>
</evidence>
<dbReference type="OrthoDB" id="9772884at2"/>
<feature type="transmembrane region" description="Helical" evidence="1">
    <location>
        <begin position="504"/>
        <end position="521"/>
    </location>
</feature>
<feature type="transmembrane region" description="Helical" evidence="1">
    <location>
        <begin position="148"/>
        <end position="169"/>
    </location>
</feature>
<dbReference type="RefSeq" id="WP_070238090.1">
    <property type="nucleotide sequence ID" value="NZ_CP017478.1"/>
</dbReference>